<dbReference type="OrthoDB" id="5230585at2759"/>
<dbReference type="EMBL" id="JAGMVJ010000015">
    <property type="protein sequence ID" value="KAH7080944.1"/>
    <property type="molecule type" value="Genomic_DNA"/>
</dbReference>
<name>A0A8K0R027_9PLEO</name>
<feature type="domain" description="SRR1-like" evidence="1">
    <location>
        <begin position="196"/>
        <end position="292"/>
    </location>
</feature>
<dbReference type="Proteomes" id="UP000813461">
    <property type="component" value="Unassembled WGS sequence"/>
</dbReference>
<accession>A0A8K0R027</accession>
<evidence type="ECO:0000259" key="1">
    <source>
        <dbReference type="Pfam" id="PF07985"/>
    </source>
</evidence>
<dbReference type="AlphaFoldDB" id="A0A8K0R027"/>
<dbReference type="PANTHER" id="PTHR42080">
    <property type="entry name" value="SRR1 DOMAIN-CONTAINING PROTEIN"/>
    <property type="match status" value="1"/>
</dbReference>
<comment type="caution">
    <text evidence="2">The sequence shown here is derived from an EMBL/GenBank/DDBJ whole genome shotgun (WGS) entry which is preliminary data.</text>
</comment>
<evidence type="ECO:0000313" key="2">
    <source>
        <dbReference type="EMBL" id="KAH7080944.1"/>
    </source>
</evidence>
<protein>
    <recommendedName>
        <fullName evidence="1">SRR1-like domain-containing protein</fullName>
    </recommendedName>
</protein>
<proteinExistence type="predicted"/>
<reference evidence="2" key="1">
    <citation type="journal article" date="2021" name="Nat. Commun.">
        <title>Genetic determinants of endophytism in the Arabidopsis root mycobiome.</title>
        <authorList>
            <person name="Mesny F."/>
            <person name="Miyauchi S."/>
            <person name="Thiergart T."/>
            <person name="Pickel B."/>
            <person name="Atanasova L."/>
            <person name="Karlsson M."/>
            <person name="Huettel B."/>
            <person name="Barry K.W."/>
            <person name="Haridas S."/>
            <person name="Chen C."/>
            <person name="Bauer D."/>
            <person name="Andreopoulos W."/>
            <person name="Pangilinan J."/>
            <person name="LaButti K."/>
            <person name="Riley R."/>
            <person name="Lipzen A."/>
            <person name="Clum A."/>
            <person name="Drula E."/>
            <person name="Henrissat B."/>
            <person name="Kohler A."/>
            <person name="Grigoriev I.V."/>
            <person name="Martin F.M."/>
            <person name="Hacquard S."/>
        </authorList>
    </citation>
    <scope>NUCLEOTIDE SEQUENCE</scope>
    <source>
        <strain evidence="2">MPI-SDFR-AT-0120</strain>
    </source>
</reference>
<dbReference type="Pfam" id="PF07985">
    <property type="entry name" value="SRR1"/>
    <property type="match status" value="1"/>
</dbReference>
<sequence>MSLRSSSVRYVTDTCNQHTKEPYHAMEPVIQLQPILAAQAKHGPIFRRELFDVAYAAYKSIDEGDANEIAHRKLDSSSFFTDQEVLLHDLWGNEHPKSILREGIETREDDVIRHKRNWLYNSLQRLGRAYGHNSAKDKRYTLSLLPFDFGTRSFPIEEHNPSVETVPQETLNQWAAQWETSELRSRLSSFFQGEARRQLQHIDQIICFGLGRPLEVSPWPAAACRAYQQHLAACTIRDLIAHTPGCTAPTVFAQDPEYSAAEKTYLSEQLNINVLDDPEGFKALTGNTFVITVSPNVAVRQISVDMTHEDGGPAGFLCQEIISDGLECDGVGLRDAKDWKSCLYSTCPPSPALWEYKQKSIRMEYDDTDGLGAFGKMGVYMKSPD</sequence>
<evidence type="ECO:0000313" key="3">
    <source>
        <dbReference type="Proteomes" id="UP000813461"/>
    </source>
</evidence>
<keyword evidence="3" id="KW-1185">Reference proteome</keyword>
<dbReference type="PANTHER" id="PTHR42080:SF1">
    <property type="entry name" value="SRR1-LIKE DOMAIN-CONTAINING PROTEIN"/>
    <property type="match status" value="1"/>
</dbReference>
<organism evidence="2 3">
    <name type="scientific">Paraphoma chrysanthemicola</name>
    <dbReference type="NCBI Taxonomy" id="798071"/>
    <lineage>
        <taxon>Eukaryota</taxon>
        <taxon>Fungi</taxon>
        <taxon>Dikarya</taxon>
        <taxon>Ascomycota</taxon>
        <taxon>Pezizomycotina</taxon>
        <taxon>Dothideomycetes</taxon>
        <taxon>Pleosporomycetidae</taxon>
        <taxon>Pleosporales</taxon>
        <taxon>Pleosporineae</taxon>
        <taxon>Phaeosphaeriaceae</taxon>
        <taxon>Paraphoma</taxon>
    </lineage>
</organism>
<gene>
    <name evidence="2" type="ORF">FB567DRAFT_532145</name>
</gene>
<dbReference type="InterPro" id="IPR012942">
    <property type="entry name" value="SRR1-like"/>
</dbReference>